<feature type="transmembrane region" description="Helical" evidence="7">
    <location>
        <begin position="37"/>
        <end position="56"/>
    </location>
</feature>
<dbReference type="Proteomes" id="UP000887116">
    <property type="component" value="Unassembled WGS sequence"/>
</dbReference>
<dbReference type="AlphaFoldDB" id="A0A8X6LZ67"/>
<feature type="transmembrane region" description="Helical" evidence="7">
    <location>
        <begin position="198"/>
        <end position="229"/>
    </location>
</feature>
<evidence type="ECO:0000256" key="5">
    <source>
        <dbReference type="ARBA" id="ARBA00023136"/>
    </source>
</evidence>
<keyword evidence="4 7" id="KW-1133">Transmembrane helix</keyword>
<evidence type="ECO:0000256" key="4">
    <source>
        <dbReference type="ARBA" id="ARBA00022989"/>
    </source>
</evidence>
<feature type="transmembrane region" description="Helical" evidence="7">
    <location>
        <begin position="284"/>
        <end position="301"/>
    </location>
</feature>
<comment type="subcellular location">
    <subcellularLocation>
        <location evidence="1">Cell membrane</location>
        <topology evidence="1">Multi-pass membrane protein</topology>
    </subcellularLocation>
</comment>
<dbReference type="GO" id="GO:0050909">
    <property type="term" value="P:sensory perception of taste"/>
    <property type="evidence" value="ECO:0007669"/>
    <property type="project" value="InterPro"/>
</dbReference>
<comment type="caution">
    <text evidence="8">The sequence shown here is derived from an EMBL/GenBank/DDBJ whole genome shotgun (WGS) entry which is preliminary data.</text>
</comment>
<dbReference type="GO" id="GO:0038023">
    <property type="term" value="F:signaling receptor activity"/>
    <property type="evidence" value="ECO:0007669"/>
    <property type="project" value="UniProtKB-ARBA"/>
</dbReference>
<evidence type="ECO:0008006" key="10">
    <source>
        <dbReference type="Google" id="ProtNLM"/>
    </source>
</evidence>
<evidence type="ECO:0000256" key="6">
    <source>
        <dbReference type="ARBA" id="ARBA00023170"/>
    </source>
</evidence>
<gene>
    <name evidence="8" type="primary">AVEN_5302_1</name>
    <name evidence="8" type="ORF">TNCT_281171</name>
</gene>
<feature type="transmembrane region" description="Helical" evidence="7">
    <location>
        <begin position="157"/>
        <end position="178"/>
    </location>
</feature>
<dbReference type="PANTHER" id="PTHR21421:SF29">
    <property type="entry name" value="GUSTATORY RECEPTOR 5A FOR TREHALOSE-RELATED"/>
    <property type="match status" value="1"/>
</dbReference>
<organism evidence="8 9">
    <name type="scientific">Trichonephila clavata</name>
    <name type="common">Joro spider</name>
    <name type="synonym">Nephila clavata</name>
    <dbReference type="NCBI Taxonomy" id="2740835"/>
    <lineage>
        <taxon>Eukaryota</taxon>
        <taxon>Metazoa</taxon>
        <taxon>Ecdysozoa</taxon>
        <taxon>Arthropoda</taxon>
        <taxon>Chelicerata</taxon>
        <taxon>Arachnida</taxon>
        <taxon>Araneae</taxon>
        <taxon>Araneomorphae</taxon>
        <taxon>Entelegynae</taxon>
        <taxon>Araneoidea</taxon>
        <taxon>Nephilidae</taxon>
        <taxon>Trichonephila</taxon>
    </lineage>
</organism>
<dbReference type="EMBL" id="BMAO01018950">
    <property type="protein sequence ID" value="GFR27370.1"/>
    <property type="molecule type" value="Genomic_DNA"/>
</dbReference>
<reference evidence="8" key="1">
    <citation type="submission" date="2020-07" db="EMBL/GenBank/DDBJ databases">
        <title>Multicomponent nature underlies the extraordinary mechanical properties of spider dragline silk.</title>
        <authorList>
            <person name="Kono N."/>
            <person name="Nakamura H."/>
            <person name="Mori M."/>
            <person name="Yoshida Y."/>
            <person name="Ohtoshi R."/>
            <person name="Malay A.D."/>
            <person name="Moran D.A.P."/>
            <person name="Tomita M."/>
            <person name="Numata K."/>
            <person name="Arakawa K."/>
        </authorList>
    </citation>
    <scope>NUCLEOTIDE SEQUENCE</scope>
</reference>
<keyword evidence="5 7" id="KW-0472">Membrane</keyword>
<dbReference type="Pfam" id="PF08395">
    <property type="entry name" value="7tm_7"/>
    <property type="match status" value="1"/>
</dbReference>
<feature type="transmembrane region" description="Helical" evidence="7">
    <location>
        <begin position="393"/>
        <end position="412"/>
    </location>
</feature>
<accession>A0A8X6LZ67</accession>
<feature type="transmembrane region" description="Helical" evidence="7">
    <location>
        <begin position="321"/>
        <end position="339"/>
    </location>
</feature>
<keyword evidence="6" id="KW-0675">Receptor</keyword>
<name>A0A8X6LZ67_TRICU</name>
<keyword evidence="9" id="KW-1185">Reference proteome</keyword>
<sequence>MRTVTILPMYNKTMHSSLKIGGIKSFLRDEKHSFLKAIRPILLSLMIVGVQTTAYIKPSTLKEKTLSLRWWNIIILIYLHLFSLKTFVALILTDGGMGFWMQLTTFLRSSVATISADIYVVKRNKLHNLIQKMNRIFKRFTPEEKKSFKNKILRGTFILWVFMALNFVFLVINVYKIGMEKFLSVHFFSVRIKFVSPATQYAVGCILLLVRQAIMAGTLAFMIMFYVILCEAIKCSFRSFNLDMIHTFHDNISLDEKSVKRLQKYYVYVIDLVSHTDDVFSPAVFFWSSAFIMSVCIDITFDISLYNRMETMSFLSSMQKLLLLFLAYISIGFSASLAIEEGRRCLPAFYKVTASFDVTKNSYLTQAMHLFALRLGTTQFSLTGWKFFDLTRGYMITVFGILGSYIIIVFQLNPEAMTAIISG</sequence>
<evidence type="ECO:0000313" key="9">
    <source>
        <dbReference type="Proteomes" id="UP000887116"/>
    </source>
</evidence>
<evidence type="ECO:0000313" key="8">
    <source>
        <dbReference type="EMBL" id="GFR27370.1"/>
    </source>
</evidence>
<evidence type="ECO:0000256" key="1">
    <source>
        <dbReference type="ARBA" id="ARBA00004651"/>
    </source>
</evidence>
<dbReference type="GO" id="GO:0051606">
    <property type="term" value="P:detection of stimulus"/>
    <property type="evidence" value="ECO:0007669"/>
    <property type="project" value="UniProtKB-ARBA"/>
</dbReference>
<keyword evidence="3 7" id="KW-0812">Transmembrane</keyword>
<evidence type="ECO:0000256" key="2">
    <source>
        <dbReference type="ARBA" id="ARBA00022475"/>
    </source>
</evidence>
<dbReference type="PANTHER" id="PTHR21421">
    <property type="entry name" value="GUSTATORY RECEPTOR"/>
    <property type="match status" value="1"/>
</dbReference>
<feature type="transmembrane region" description="Helical" evidence="7">
    <location>
        <begin position="68"/>
        <end position="93"/>
    </location>
</feature>
<proteinExistence type="predicted"/>
<evidence type="ECO:0000256" key="3">
    <source>
        <dbReference type="ARBA" id="ARBA00022692"/>
    </source>
</evidence>
<evidence type="ECO:0000256" key="7">
    <source>
        <dbReference type="SAM" id="Phobius"/>
    </source>
</evidence>
<dbReference type="InterPro" id="IPR013604">
    <property type="entry name" value="7TM_chemorcpt"/>
</dbReference>
<dbReference type="OrthoDB" id="6424783at2759"/>
<protein>
    <recommendedName>
        <fullName evidence="10">Gustatory receptor</fullName>
    </recommendedName>
</protein>
<keyword evidence="2" id="KW-1003">Cell membrane</keyword>
<dbReference type="GO" id="GO:0005886">
    <property type="term" value="C:plasma membrane"/>
    <property type="evidence" value="ECO:0007669"/>
    <property type="project" value="UniProtKB-SubCell"/>
</dbReference>